<dbReference type="GeneID" id="15807571"/>
<dbReference type="Gene3D" id="3.30.310.40">
    <property type="match status" value="1"/>
</dbReference>
<proteinExistence type="inferred from homology"/>
<keyword evidence="7 12" id="KW-0456">Lyase</keyword>
<evidence type="ECO:0000256" key="7">
    <source>
        <dbReference type="ARBA" id="ARBA00023239"/>
    </source>
</evidence>
<dbReference type="GO" id="GO:0003684">
    <property type="term" value="F:damaged DNA binding"/>
    <property type="evidence" value="ECO:0007669"/>
    <property type="project" value="InterPro"/>
</dbReference>
<dbReference type="Gene3D" id="1.10.340.30">
    <property type="entry name" value="Hypothetical protein, domain 2"/>
    <property type="match status" value="1"/>
</dbReference>
<evidence type="ECO:0000256" key="10">
    <source>
        <dbReference type="ARBA" id="ARBA00044632"/>
    </source>
</evidence>
<evidence type="ECO:0000256" key="3">
    <source>
        <dbReference type="ARBA" id="ARBA00012720"/>
    </source>
</evidence>
<dbReference type="InterPro" id="IPR003265">
    <property type="entry name" value="HhH-GPD_domain"/>
</dbReference>
<comment type="similarity">
    <text evidence="1">Belongs to the Nth/MutY family.</text>
</comment>
<evidence type="ECO:0000256" key="8">
    <source>
        <dbReference type="ARBA" id="ARBA00023268"/>
    </source>
</evidence>
<dbReference type="Pfam" id="PF07934">
    <property type="entry name" value="OGG_N"/>
    <property type="match status" value="1"/>
</dbReference>
<dbReference type="Pfam" id="PF00730">
    <property type="entry name" value="HhH-GPD"/>
    <property type="match status" value="1"/>
</dbReference>
<keyword evidence="6" id="KW-0234">DNA repair</keyword>
<dbReference type="GO" id="GO:0005634">
    <property type="term" value="C:nucleus"/>
    <property type="evidence" value="ECO:0007669"/>
    <property type="project" value="TreeGrafter"/>
</dbReference>
<dbReference type="PANTHER" id="PTHR10242">
    <property type="entry name" value="8-OXOGUANINE DNA GLYCOSYLASE"/>
    <property type="match status" value="1"/>
</dbReference>
<keyword evidence="8" id="KW-0511">Multifunctional enzyme</keyword>
<organism evidence="12 13">
    <name type="scientific">Theileria equi strain WA</name>
    <dbReference type="NCBI Taxonomy" id="1537102"/>
    <lineage>
        <taxon>Eukaryota</taxon>
        <taxon>Sar</taxon>
        <taxon>Alveolata</taxon>
        <taxon>Apicomplexa</taxon>
        <taxon>Aconoidasida</taxon>
        <taxon>Piroplasmida</taxon>
        <taxon>Theileriidae</taxon>
        <taxon>Theileria</taxon>
    </lineage>
</organism>
<dbReference type="InterPro" id="IPR023170">
    <property type="entry name" value="HhH_base_excis_C"/>
</dbReference>
<evidence type="ECO:0000256" key="6">
    <source>
        <dbReference type="ARBA" id="ARBA00023204"/>
    </source>
</evidence>
<evidence type="ECO:0000256" key="1">
    <source>
        <dbReference type="ARBA" id="ARBA00008343"/>
    </source>
</evidence>
<dbReference type="AlphaFoldDB" id="L1LG39"/>
<evidence type="ECO:0000259" key="11">
    <source>
        <dbReference type="SMART" id="SM00478"/>
    </source>
</evidence>
<accession>L1LG39</accession>
<sequence>MQSLEWRDLNVSSRLLRPSLLLTTGQSFSWHSVGDNHWVGVLGNSVYEIKENKDTTLYRCIHGEANEDSLCDYFDLKHEYAVDMNKISKDVQKIFQERQGVRILQQEPLECLISFICSSNNNISRITRMVGDLKREYGTFLASKHYKDKKMSFYSFPSIAQLKSVDTETLRKMGFGYRAGFIVKTVDILKSRGLDWLYDLRLRDCVTSRNELMSLPGVGRKVADCVLLFGLGKREVVPVDVHIRNISQRLFGIKSGRTLTDAQCEVITDTFKNFAGTDAGWAQAVLFIDSVAK</sequence>
<keyword evidence="5" id="KW-0378">Hydrolase</keyword>
<dbReference type="InterPro" id="IPR052054">
    <property type="entry name" value="Oxidative_DNA_repair_enzyme"/>
</dbReference>
<dbReference type="eggNOG" id="KOG2875">
    <property type="taxonomic scope" value="Eukaryota"/>
</dbReference>
<dbReference type="PANTHER" id="PTHR10242:SF2">
    <property type="entry name" value="N-GLYCOSYLASE_DNA LYASE"/>
    <property type="match status" value="1"/>
</dbReference>
<dbReference type="RefSeq" id="XP_004833575.1">
    <property type="nucleotide sequence ID" value="XM_004833518.1"/>
</dbReference>
<comment type="catalytic activity">
    <reaction evidence="10">
        <text>2'-deoxyribonucleotide-(2'-deoxyribose 5'-phosphate)-2'-deoxyribonucleotide-DNA = a 3'-end 2'-deoxyribonucleotide-(2,3-dehydro-2,3-deoxyribose 5'-phosphate)-DNA + a 5'-end 5'-phospho-2'-deoxyribonucleoside-DNA + H(+)</text>
        <dbReference type="Rhea" id="RHEA:66592"/>
        <dbReference type="Rhea" id="RHEA-COMP:13180"/>
        <dbReference type="Rhea" id="RHEA-COMP:16897"/>
        <dbReference type="Rhea" id="RHEA-COMP:17067"/>
        <dbReference type="ChEBI" id="CHEBI:15378"/>
        <dbReference type="ChEBI" id="CHEBI:136412"/>
        <dbReference type="ChEBI" id="CHEBI:157695"/>
        <dbReference type="ChEBI" id="CHEBI:167181"/>
        <dbReference type="EC" id="4.2.99.18"/>
    </reaction>
</comment>
<dbReference type="GO" id="GO:0140078">
    <property type="term" value="F:class I DNA-(apurinic or apyrimidinic site) endonuclease activity"/>
    <property type="evidence" value="ECO:0007669"/>
    <property type="project" value="UniProtKB-EC"/>
</dbReference>
<dbReference type="GO" id="GO:0006289">
    <property type="term" value="P:nucleotide-excision repair"/>
    <property type="evidence" value="ECO:0007669"/>
    <property type="project" value="InterPro"/>
</dbReference>
<keyword evidence="9" id="KW-0326">Glycosidase</keyword>
<evidence type="ECO:0000256" key="4">
    <source>
        <dbReference type="ARBA" id="ARBA00022763"/>
    </source>
</evidence>
<dbReference type="SUPFAM" id="SSF55945">
    <property type="entry name" value="TATA-box binding protein-like"/>
    <property type="match status" value="1"/>
</dbReference>
<dbReference type="OrthoDB" id="238681at2759"/>
<evidence type="ECO:0000313" key="13">
    <source>
        <dbReference type="Proteomes" id="UP000031512"/>
    </source>
</evidence>
<name>L1LG39_THEEQ</name>
<dbReference type="STRING" id="1537102.L1LG39"/>
<dbReference type="EC" id="4.2.99.18" evidence="3"/>
<protein>
    <recommendedName>
        <fullName evidence="3">DNA-(apurinic or apyrimidinic site) lyase</fullName>
        <ecNumber evidence="3">4.2.99.18</ecNumber>
    </recommendedName>
</protein>
<dbReference type="KEGG" id="beq:BEWA_041610"/>
<dbReference type="GO" id="GO:0034039">
    <property type="term" value="F:8-oxo-7,8-dihydroguanine DNA N-glycosylase activity"/>
    <property type="evidence" value="ECO:0007669"/>
    <property type="project" value="TreeGrafter"/>
</dbReference>
<dbReference type="SMART" id="SM00478">
    <property type="entry name" value="ENDO3c"/>
    <property type="match status" value="1"/>
</dbReference>
<gene>
    <name evidence="12" type="ORF">BEWA_041610</name>
</gene>
<evidence type="ECO:0000256" key="5">
    <source>
        <dbReference type="ARBA" id="ARBA00022801"/>
    </source>
</evidence>
<reference evidence="12 13" key="1">
    <citation type="journal article" date="2012" name="BMC Genomics">
        <title>Comparative genomic analysis and phylogenetic position of Theileria equi.</title>
        <authorList>
            <person name="Kappmeyer L.S."/>
            <person name="Thiagarajan M."/>
            <person name="Herndon D.R."/>
            <person name="Ramsay J.D."/>
            <person name="Caler E."/>
            <person name="Djikeng A."/>
            <person name="Gillespie J.J."/>
            <person name="Lau A.O."/>
            <person name="Roalson E.H."/>
            <person name="Silva J.C."/>
            <person name="Silva M.G."/>
            <person name="Suarez C.E."/>
            <person name="Ueti M.W."/>
            <person name="Nene V.M."/>
            <person name="Mealey R.H."/>
            <person name="Knowles D.P."/>
            <person name="Brayton K.A."/>
        </authorList>
    </citation>
    <scope>NUCLEOTIDE SEQUENCE [LARGE SCALE GENOMIC DNA]</scope>
    <source>
        <strain evidence="12 13">WA</strain>
    </source>
</reference>
<evidence type="ECO:0000313" key="12">
    <source>
        <dbReference type="EMBL" id="EKX74123.1"/>
    </source>
</evidence>
<dbReference type="EMBL" id="ACOU01000002">
    <property type="protein sequence ID" value="EKX74123.1"/>
    <property type="molecule type" value="Genomic_DNA"/>
</dbReference>
<dbReference type="InterPro" id="IPR000445">
    <property type="entry name" value="HhH_motif"/>
</dbReference>
<dbReference type="Proteomes" id="UP000031512">
    <property type="component" value="Unassembled WGS sequence"/>
</dbReference>
<dbReference type="Gene3D" id="1.10.1670.10">
    <property type="entry name" value="Helix-hairpin-Helix base-excision DNA repair enzymes (C-terminal)"/>
    <property type="match status" value="1"/>
</dbReference>
<dbReference type="InterPro" id="IPR011257">
    <property type="entry name" value="DNA_glycosylase"/>
</dbReference>
<dbReference type="SUPFAM" id="SSF48150">
    <property type="entry name" value="DNA-glycosylase"/>
    <property type="match status" value="1"/>
</dbReference>
<dbReference type="Pfam" id="PF00633">
    <property type="entry name" value="HHH"/>
    <property type="match status" value="1"/>
</dbReference>
<keyword evidence="4" id="KW-0227">DNA damage</keyword>
<feature type="domain" description="HhH-GPD" evidence="11">
    <location>
        <begin position="117"/>
        <end position="284"/>
    </location>
</feature>
<comment type="similarity">
    <text evidence="2">Belongs to the type-1 OGG1 family.</text>
</comment>
<keyword evidence="13" id="KW-1185">Reference proteome</keyword>
<dbReference type="InterPro" id="IPR012904">
    <property type="entry name" value="OGG_N"/>
</dbReference>
<dbReference type="GO" id="GO:0006285">
    <property type="term" value="P:base-excision repair, AP site formation"/>
    <property type="evidence" value="ECO:0007669"/>
    <property type="project" value="TreeGrafter"/>
</dbReference>
<evidence type="ECO:0000256" key="2">
    <source>
        <dbReference type="ARBA" id="ARBA00010679"/>
    </source>
</evidence>
<dbReference type="VEuPathDB" id="PiroplasmaDB:BEWA_041610"/>
<comment type="caution">
    <text evidence="12">The sequence shown here is derived from an EMBL/GenBank/DDBJ whole genome shotgun (WGS) entry which is preliminary data.</text>
</comment>
<dbReference type="CDD" id="cd00056">
    <property type="entry name" value="ENDO3c"/>
    <property type="match status" value="1"/>
</dbReference>
<evidence type="ECO:0000256" key="9">
    <source>
        <dbReference type="ARBA" id="ARBA00023295"/>
    </source>
</evidence>